<keyword evidence="3" id="KW-1185">Reference proteome</keyword>
<dbReference type="KEGG" id="cpho:CPHO_01260"/>
<dbReference type="RefSeq" id="WP_075736335.1">
    <property type="nucleotide sequence ID" value="NZ_CP009249.1"/>
</dbReference>
<dbReference type="GO" id="GO:0016787">
    <property type="term" value="F:hydrolase activity"/>
    <property type="evidence" value="ECO:0007669"/>
    <property type="project" value="UniProtKB-KW"/>
</dbReference>
<proteinExistence type="predicted"/>
<feature type="domain" description="SGNH hydrolase-type esterase" evidence="1">
    <location>
        <begin position="50"/>
        <end position="264"/>
    </location>
</feature>
<evidence type="ECO:0000259" key="1">
    <source>
        <dbReference type="Pfam" id="PF13472"/>
    </source>
</evidence>
<evidence type="ECO:0000313" key="3">
    <source>
        <dbReference type="Proteomes" id="UP000185491"/>
    </source>
</evidence>
<protein>
    <submittedName>
        <fullName evidence="2">Hydrolase</fullName>
    </submittedName>
</protein>
<dbReference type="OrthoDB" id="4529562at2"/>
<dbReference type="InterPro" id="IPR036514">
    <property type="entry name" value="SGNH_hydro_sf"/>
</dbReference>
<dbReference type="Gene3D" id="3.40.50.1110">
    <property type="entry name" value="SGNH hydrolase"/>
    <property type="match status" value="2"/>
</dbReference>
<dbReference type="STRING" id="161895.CPHO_01260"/>
<gene>
    <name evidence="2" type="ORF">CPHO_01260</name>
</gene>
<dbReference type="SUPFAM" id="SSF52266">
    <property type="entry name" value="SGNH hydrolase"/>
    <property type="match status" value="1"/>
</dbReference>
<evidence type="ECO:0000313" key="2">
    <source>
        <dbReference type="EMBL" id="APT93587.1"/>
    </source>
</evidence>
<dbReference type="AlphaFoldDB" id="A0A1L7D690"/>
<organism evidence="2 3">
    <name type="scientific">Corynebacterium phocae</name>
    <dbReference type="NCBI Taxonomy" id="161895"/>
    <lineage>
        <taxon>Bacteria</taxon>
        <taxon>Bacillati</taxon>
        <taxon>Actinomycetota</taxon>
        <taxon>Actinomycetes</taxon>
        <taxon>Mycobacteriales</taxon>
        <taxon>Corynebacteriaceae</taxon>
        <taxon>Corynebacterium</taxon>
    </lineage>
</organism>
<sequence length="273" mass="29458">MVAALMSVPQARAQERNLVAFGDSVLADPGIGIYLVDRMSSFGGSSGSSGSSLADGSSQVPYGANCPSSHNYAKRLGDRLGLPVHDFSCSGAVTMSDGPLVAAQVDYAISTGALNVDTQRVIFAAGFNDTYNNKTLTMEEMRARWVAATAPIIHRIRQVAPHARLQIVGYPTIGAGENYCLIHLGNNLNLDATPMPQMRFYEDAAQWMQVDLAHATGVEFVDLKGLTRDNGMCASDQDRMWSGLIDFGPYGRNLPLHLNAHGHEYIADILARR</sequence>
<accession>A0A1L7D690</accession>
<dbReference type="Proteomes" id="UP000185491">
    <property type="component" value="Chromosome"/>
</dbReference>
<keyword evidence="2" id="KW-0378">Hydrolase</keyword>
<reference evidence="2 3" key="1">
    <citation type="submission" date="2014-08" db="EMBL/GenBank/DDBJ databases">
        <title>Complete genome sequence of Corynebacterium phocae M408/89/1(T)(=DSM 44612(T)), isolated from the common seal (Phoca vitulina).</title>
        <authorList>
            <person name="Ruckert C."/>
            <person name="Albersmeier A."/>
            <person name="Winkler A."/>
            <person name="Kalinowski J."/>
        </authorList>
    </citation>
    <scope>NUCLEOTIDE SEQUENCE [LARGE SCALE GENOMIC DNA]</scope>
    <source>
        <strain evidence="2 3">M408/89/1</strain>
    </source>
</reference>
<dbReference type="InterPro" id="IPR013830">
    <property type="entry name" value="SGNH_hydro"/>
</dbReference>
<name>A0A1L7D690_9CORY</name>
<dbReference type="Pfam" id="PF13472">
    <property type="entry name" value="Lipase_GDSL_2"/>
    <property type="match status" value="1"/>
</dbReference>
<dbReference type="EMBL" id="CP009249">
    <property type="protein sequence ID" value="APT93587.1"/>
    <property type="molecule type" value="Genomic_DNA"/>
</dbReference>